<accession>A0A1H8VH43</accession>
<name>A0A1H8VH43_9HYPH</name>
<dbReference type="Proteomes" id="UP000183063">
    <property type="component" value="Unassembled WGS sequence"/>
</dbReference>
<dbReference type="STRING" id="501024.RTCCBAU85039_6011"/>
<reference evidence="2 4" key="1">
    <citation type="submission" date="2016-10" db="EMBL/GenBank/DDBJ databases">
        <authorList>
            <person name="Varghese N."/>
            <person name="Submissions S."/>
        </authorList>
    </citation>
    <scope>NUCLEOTIDE SEQUENCE [LARGE SCALE GENOMIC DNA]</scope>
    <source>
        <strain evidence="2 4">CGMCC 1.7071</strain>
    </source>
</reference>
<protein>
    <submittedName>
        <fullName evidence="1">Uncharacterized protein</fullName>
    </submittedName>
</protein>
<evidence type="ECO:0000313" key="1">
    <source>
        <dbReference type="EMBL" id="SEI18797.1"/>
    </source>
</evidence>
<sequence>MKQRVVGDALPYGIRFPIRMTLVFNPLSGLGVTSPPIGVLRALVAFRTKRPSAQ</sequence>
<proteinExistence type="predicted"/>
<gene>
    <name evidence="1" type="ORF">RTCCBAU85039_6011</name>
    <name evidence="2" type="ORF">SAMN05216228_104242</name>
</gene>
<reference evidence="1" key="3">
    <citation type="submission" date="2016-10" db="EMBL/GenBank/DDBJ databases">
        <authorList>
            <person name="de Groot N.N."/>
        </authorList>
    </citation>
    <scope>NUCLEOTIDE SEQUENCE [LARGE SCALE GENOMIC DNA]</scope>
    <source>
        <strain evidence="1">CCBAU85039</strain>
    </source>
</reference>
<evidence type="ECO:0000313" key="3">
    <source>
        <dbReference type="Proteomes" id="UP000183063"/>
    </source>
</evidence>
<organism evidence="1 3">
    <name type="scientific">Rhizobium tibeticum</name>
    <dbReference type="NCBI Taxonomy" id="501024"/>
    <lineage>
        <taxon>Bacteria</taxon>
        <taxon>Pseudomonadati</taxon>
        <taxon>Pseudomonadota</taxon>
        <taxon>Alphaproteobacteria</taxon>
        <taxon>Hyphomicrobiales</taxon>
        <taxon>Rhizobiaceae</taxon>
        <taxon>Rhizobium/Agrobacterium group</taxon>
        <taxon>Rhizobium</taxon>
    </lineage>
</organism>
<reference evidence="3" key="2">
    <citation type="submission" date="2016-10" db="EMBL/GenBank/DDBJ databases">
        <authorList>
            <person name="Wibberg D."/>
        </authorList>
    </citation>
    <scope>NUCLEOTIDE SEQUENCE [LARGE SCALE GENOMIC DNA]</scope>
</reference>
<keyword evidence="4" id="KW-1185">Reference proteome</keyword>
<dbReference type="AlphaFoldDB" id="A0A1H8VH43"/>
<dbReference type="Proteomes" id="UP000198939">
    <property type="component" value="Unassembled WGS sequence"/>
</dbReference>
<dbReference type="EMBL" id="FNXB01000053">
    <property type="protein sequence ID" value="SEI18797.1"/>
    <property type="molecule type" value="Genomic_DNA"/>
</dbReference>
<evidence type="ECO:0000313" key="4">
    <source>
        <dbReference type="Proteomes" id="UP000198939"/>
    </source>
</evidence>
<dbReference type="EMBL" id="FOCV01000042">
    <property type="protein sequence ID" value="SEP14709.1"/>
    <property type="molecule type" value="Genomic_DNA"/>
</dbReference>
<evidence type="ECO:0000313" key="2">
    <source>
        <dbReference type="EMBL" id="SEP14709.1"/>
    </source>
</evidence>